<dbReference type="SUPFAM" id="SSF49749">
    <property type="entry name" value="Group II dsDNA viruses VP"/>
    <property type="match status" value="2"/>
</dbReference>
<evidence type="ECO:0000259" key="2">
    <source>
        <dbReference type="Pfam" id="PF16903"/>
    </source>
</evidence>
<dbReference type="InterPro" id="IPR016112">
    <property type="entry name" value="VP_dsDNA_II"/>
</dbReference>
<dbReference type="AlphaFoldDB" id="A0A6C0CNG2"/>
<dbReference type="InterPro" id="IPR031654">
    <property type="entry name" value="Capsid_N"/>
</dbReference>
<organism evidence="3">
    <name type="scientific">viral metagenome</name>
    <dbReference type="NCBI Taxonomy" id="1070528"/>
    <lineage>
        <taxon>unclassified sequences</taxon>
        <taxon>metagenomes</taxon>
        <taxon>organismal metagenomes</taxon>
    </lineage>
</organism>
<evidence type="ECO:0008006" key="4">
    <source>
        <dbReference type="Google" id="ProtNLM"/>
    </source>
</evidence>
<reference evidence="3" key="1">
    <citation type="journal article" date="2020" name="Nature">
        <title>Giant virus diversity and host interactions through global metagenomics.</title>
        <authorList>
            <person name="Schulz F."/>
            <person name="Roux S."/>
            <person name="Paez-Espino D."/>
            <person name="Jungbluth S."/>
            <person name="Walsh D.A."/>
            <person name="Denef V.J."/>
            <person name="McMahon K.D."/>
            <person name="Konstantinidis K.T."/>
            <person name="Eloe-Fadrosh E.A."/>
            <person name="Kyrpides N.C."/>
            <person name="Woyke T."/>
        </authorList>
    </citation>
    <scope>NUCLEOTIDE SEQUENCE</scope>
    <source>
        <strain evidence="3">GVMAG-M-3300021389-45</strain>
    </source>
</reference>
<dbReference type="GO" id="GO:0005198">
    <property type="term" value="F:structural molecule activity"/>
    <property type="evidence" value="ECO:0007669"/>
    <property type="project" value="InterPro"/>
</dbReference>
<dbReference type="InterPro" id="IPR038519">
    <property type="entry name" value="MCP_C_sf"/>
</dbReference>
<dbReference type="Pfam" id="PF16903">
    <property type="entry name" value="Capsid_N"/>
    <property type="match status" value="1"/>
</dbReference>
<sequence>MSAALIDLVSTGAQDVYITGDPQVSFFRQNYKRHTNFSIKPERMDFVGTFGGGNEVVIPVQSKGDLLSYVWIESPNISNVGANTNAFFANDDTSTTEFSLHIGGQEVCKLDSLFIQGVHNILYKDTSSKAGCSVTTDTVAGNAKALATDNTRGSDYFVIPFFFSEDWTKSLPLTALQYHQVEIRIRCRNGLGSISPKVYGTYVYLDSDERDFLVNTDHELLITQTQYQPTSPTTTELDLTYFNHPTKALHLVSSKADGSPWSGGQNFDSATLYINGTPLFENMTSTFHHNVVPEMHTTSLPSDVLDTAPLFTWPFCLKMNASQPSGSLNFSRIDNSKLSLEGPTGDADGINRVYAVNYNILRIKDGMAGIAFGN</sequence>
<dbReference type="Gene3D" id="2.70.9.20">
    <property type="entry name" value="Major capsid protein Vp54"/>
    <property type="match status" value="1"/>
</dbReference>
<proteinExistence type="predicted"/>
<name>A0A6C0CNG2_9ZZZZ</name>
<evidence type="ECO:0000313" key="3">
    <source>
        <dbReference type="EMBL" id="QHT05652.1"/>
    </source>
</evidence>
<dbReference type="Pfam" id="PF04451">
    <property type="entry name" value="Capsid_NCLDV"/>
    <property type="match status" value="1"/>
</dbReference>
<feature type="domain" description="Major capsid protein N-terminal" evidence="2">
    <location>
        <begin position="25"/>
        <end position="189"/>
    </location>
</feature>
<protein>
    <recommendedName>
        <fullName evidence="4">Major capsid protein N-terminal domain-containing protein</fullName>
    </recommendedName>
</protein>
<feature type="domain" description="Major capsid protein C-terminal" evidence="1">
    <location>
        <begin position="209"/>
        <end position="369"/>
    </location>
</feature>
<dbReference type="Gene3D" id="2.70.9.10">
    <property type="entry name" value="Adenovirus Type 2 Hexon, domain 4"/>
    <property type="match status" value="1"/>
</dbReference>
<accession>A0A6C0CNG2</accession>
<dbReference type="EMBL" id="MN739457">
    <property type="protein sequence ID" value="QHT05652.1"/>
    <property type="molecule type" value="Genomic_DNA"/>
</dbReference>
<evidence type="ECO:0000259" key="1">
    <source>
        <dbReference type="Pfam" id="PF04451"/>
    </source>
</evidence>
<dbReference type="InterPro" id="IPR007542">
    <property type="entry name" value="MCP_C"/>
</dbReference>